<dbReference type="GO" id="GO:0051287">
    <property type="term" value="F:NAD binding"/>
    <property type="evidence" value="ECO:0007669"/>
    <property type="project" value="InterPro"/>
</dbReference>
<dbReference type="InterPro" id="IPR006140">
    <property type="entry name" value="D-isomer_DH_NAD-bd"/>
</dbReference>
<evidence type="ECO:0000256" key="3">
    <source>
        <dbReference type="ARBA" id="ARBA00023027"/>
    </source>
</evidence>
<dbReference type="PROSITE" id="PS00065">
    <property type="entry name" value="D_2_HYDROXYACID_DH_1"/>
    <property type="match status" value="1"/>
</dbReference>
<dbReference type="GO" id="GO:0004617">
    <property type="term" value="F:phosphoglycerate dehydrogenase activity"/>
    <property type="evidence" value="ECO:0007669"/>
    <property type="project" value="UniProtKB-EC"/>
</dbReference>
<sequence length="315" mass="34492">MRLAILDDYHSVSLDVADWTVVAEKVDIHVFTSHLGDEDHVAAALAPFEILVVMRERTSFPGSLLRRLPKLRLLVTTGQRNLAIDMAAARECDVDVCGTTLLGYPAFEHTWALILGLMKQIPLENDAMHRGEWQVSFADGLRGKTLGVLGLGKLGAEVAKIGLAFQMEVIAWSENLTAARAQDCGVRQVSKNDLLSLSDVLTIHLVLSARTRGLIGTEELQLMKSSAYLVNTSRGPIVDETALIDALTRKSIRGAALDVYDTEPLPSDHPIRKLDNAVLTGHTGYVIRDNFVHGYGEVVEDVLAWLAGKPLRLLN</sequence>
<dbReference type="Pfam" id="PF02826">
    <property type="entry name" value="2-Hacid_dh_C"/>
    <property type="match status" value="1"/>
</dbReference>
<dbReference type="EMBL" id="CZRL01000009">
    <property type="protein sequence ID" value="CUS50031.1"/>
    <property type="molecule type" value="Genomic_DNA"/>
</dbReference>
<protein>
    <submittedName>
        <fullName evidence="5">D-3-phosphoglycerate dehydrogenase</fullName>
        <ecNumber evidence="5">1.1.1.95</ecNumber>
    </submittedName>
</protein>
<comment type="similarity">
    <text evidence="1">Belongs to the D-isomer specific 2-hydroxyacid dehydrogenase family.</text>
</comment>
<organism evidence="5">
    <name type="scientific">hydrothermal vent metagenome</name>
    <dbReference type="NCBI Taxonomy" id="652676"/>
    <lineage>
        <taxon>unclassified sequences</taxon>
        <taxon>metagenomes</taxon>
        <taxon>ecological metagenomes</taxon>
    </lineage>
</organism>
<dbReference type="InterPro" id="IPR036291">
    <property type="entry name" value="NAD(P)-bd_dom_sf"/>
</dbReference>
<gene>
    <name evidence="5" type="ORF">MGWOODY_XGa1734</name>
</gene>
<feature type="domain" description="D-isomer specific 2-hydroxyacid dehydrogenase NAD-binding" evidence="4">
    <location>
        <begin position="112"/>
        <end position="284"/>
    </location>
</feature>
<evidence type="ECO:0000256" key="1">
    <source>
        <dbReference type="ARBA" id="ARBA00005854"/>
    </source>
</evidence>
<dbReference type="PANTHER" id="PTHR42789:SF1">
    <property type="entry name" value="D-ISOMER SPECIFIC 2-HYDROXYACID DEHYDROGENASE FAMILY PROTEIN (AFU_ORTHOLOGUE AFUA_6G10090)"/>
    <property type="match status" value="1"/>
</dbReference>
<keyword evidence="3" id="KW-0520">NAD</keyword>
<name>A0A160TSD4_9ZZZZ</name>
<evidence type="ECO:0000259" key="4">
    <source>
        <dbReference type="Pfam" id="PF02826"/>
    </source>
</evidence>
<accession>A0A160TSD4</accession>
<reference evidence="5" key="1">
    <citation type="submission" date="2015-10" db="EMBL/GenBank/DDBJ databases">
        <authorList>
            <person name="Gilbert D.G."/>
        </authorList>
    </citation>
    <scope>NUCLEOTIDE SEQUENCE</scope>
</reference>
<dbReference type="InterPro" id="IPR050857">
    <property type="entry name" value="D-2-hydroxyacid_DH"/>
</dbReference>
<dbReference type="CDD" id="cd12169">
    <property type="entry name" value="PGDH_like_1"/>
    <property type="match status" value="1"/>
</dbReference>
<dbReference type="AlphaFoldDB" id="A0A160TSD4"/>
<evidence type="ECO:0000313" key="5">
    <source>
        <dbReference type="EMBL" id="CUS50031.1"/>
    </source>
</evidence>
<dbReference type="SUPFAM" id="SSF52283">
    <property type="entry name" value="Formate/glycerate dehydrogenase catalytic domain-like"/>
    <property type="match status" value="1"/>
</dbReference>
<evidence type="ECO:0000256" key="2">
    <source>
        <dbReference type="ARBA" id="ARBA00023002"/>
    </source>
</evidence>
<proteinExistence type="inferred from homology"/>
<dbReference type="InterPro" id="IPR029752">
    <property type="entry name" value="D-isomer_DH_CS1"/>
</dbReference>
<dbReference type="Gene3D" id="3.40.50.720">
    <property type="entry name" value="NAD(P)-binding Rossmann-like Domain"/>
    <property type="match status" value="2"/>
</dbReference>
<dbReference type="EC" id="1.1.1.95" evidence="5"/>
<dbReference type="PANTHER" id="PTHR42789">
    <property type="entry name" value="D-ISOMER SPECIFIC 2-HYDROXYACID DEHYDROGENASE FAMILY PROTEIN (AFU_ORTHOLOGUE AFUA_6G10090)"/>
    <property type="match status" value="1"/>
</dbReference>
<dbReference type="InterPro" id="IPR029753">
    <property type="entry name" value="D-isomer_DH_CS"/>
</dbReference>
<dbReference type="SUPFAM" id="SSF51735">
    <property type="entry name" value="NAD(P)-binding Rossmann-fold domains"/>
    <property type="match status" value="1"/>
</dbReference>
<keyword evidence="2 5" id="KW-0560">Oxidoreductase</keyword>
<dbReference type="PROSITE" id="PS00671">
    <property type="entry name" value="D_2_HYDROXYACID_DH_3"/>
    <property type="match status" value="1"/>
</dbReference>